<name>A0A1E5C3P0_9GAMM</name>
<dbReference type="AlphaFoldDB" id="A0A1E5C3P0"/>
<dbReference type="CDD" id="cd02650">
    <property type="entry name" value="nuc_hydro_CaPnhB"/>
    <property type="match status" value="1"/>
</dbReference>
<accession>A0A1E5C3P0</accession>
<sequence>MNAKIILDTDPGIDDAMAILFAEANPNVELVALTTVFGNTEIDISTRNALYLKQRFGFKCDVAKGASKPLKRPPVGASIAVHGENGFGNVDMKEPTISADPRAAHQYIIDTVKASPNEITLVAVGPLTNLALALIEAPEIRGLVKEVVIMGGAFGTHEHTGNVTPFAEANVHDDPHAADVVFTADWPVTVIGLDVTHETFFSTDYIDTLRDTCGEVGEFMWDISRFYLDFYKSRMGVNGCFVHDPSAIAYVINPSLFTLREGPIRVVCDGPAEGLTLQKYKQTQHKTDEWADKKPQQVAVAVNDQGVLDLYLDSMTQYGNR</sequence>
<gene>
    <name evidence="4" type="ORF">A1OK_12435</name>
</gene>
<proteinExistence type="predicted"/>
<dbReference type="PANTHER" id="PTHR12304">
    <property type="entry name" value="INOSINE-URIDINE PREFERRING NUCLEOSIDE HYDROLASE"/>
    <property type="match status" value="1"/>
</dbReference>
<dbReference type="GO" id="GO:0006152">
    <property type="term" value="P:purine nucleoside catabolic process"/>
    <property type="evidence" value="ECO:0007669"/>
    <property type="project" value="TreeGrafter"/>
</dbReference>
<keyword evidence="5" id="KW-1185">Reference proteome</keyword>
<evidence type="ECO:0000256" key="1">
    <source>
        <dbReference type="ARBA" id="ARBA00022801"/>
    </source>
</evidence>
<dbReference type="Proteomes" id="UP000095039">
    <property type="component" value="Unassembled WGS sequence"/>
</dbReference>
<dbReference type="EMBL" id="AJWN02000070">
    <property type="protein sequence ID" value="OEE60113.1"/>
    <property type="molecule type" value="Genomic_DNA"/>
</dbReference>
<evidence type="ECO:0000259" key="3">
    <source>
        <dbReference type="Pfam" id="PF01156"/>
    </source>
</evidence>
<evidence type="ECO:0000256" key="2">
    <source>
        <dbReference type="ARBA" id="ARBA00023295"/>
    </source>
</evidence>
<dbReference type="SUPFAM" id="SSF53590">
    <property type="entry name" value="Nucleoside hydrolase"/>
    <property type="match status" value="1"/>
</dbReference>
<evidence type="ECO:0000313" key="4">
    <source>
        <dbReference type="EMBL" id="OEE60113.1"/>
    </source>
</evidence>
<organism evidence="4 5">
    <name type="scientific">Enterovibrio norvegicus FF-454</name>
    <dbReference type="NCBI Taxonomy" id="1185651"/>
    <lineage>
        <taxon>Bacteria</taxon>
        <taxon>Pseudomonadati</taxon>
        <taxon>Pseudomonadota</taxon>
        <taxon>Gammaproteobacteria</taxon>
        <taxon>Vibrionales</taxon>
        <taxon>Vibrionaceae</taxon>
        <taxon>Enterovibrio</taxon>
    </lineage>
</organism>
<protein>
    <submittedName>
        <fullName evidence="4">Nucleoside hydrolase</fullName>
    </submittedName>
</protein>
<reference evidence="4 5" key="1">
    <citation type="journal article" date="2012" name="Science">
        <title>Ecological populations of bacteria act as socially cohesive units of antibiotic production and resistance.</title>
        <authorList>
            <person name="Cordero O.X."/>
            <person name="Wildschutte H."/>
            <person name="Kirkup B."/>
            <person name="Proehl S."/>
            <person name="Ngo L."/>
            <person name="Hussain F."/>
            <person name="Le Roux F."/>
            <person name="Mincer T."/>
            <person name="Polz M.F."/>
        </authorList>
    </citation>
    <scope>NUCLEOTIDE SEQUENCE [LARGE SCALE GENOMIC DNA]</scope>
    <source>
        <strain evidence="4 5">FF-454</strain>
    </source>
</reference>
<dbReference type="InterPro" id="IPR001910">
    <property type="entry name" value="Inosine/uridine_hydrolase_dom"/>
</dbReference>
<keyword evidence="1 4" id="KW-0378">Hydrolase</keyword>
<keyword evidence="2" id="KW-0326">Glycosidase</keyword>
<dbReference type="InterPro" id="IPR036452">
    <property type="entry name" value="Ribo_hydro-like"/>
</dbReference>
<dbReference type="InterPro" id="IPR023186">
    <property type="entry name" value="IUNH"/>
</dbReference>
<dbReference type="GO" id="GO:0005829">
    <property type="term" value="C:cytosol"/>
    <property type="evidence" value="ECO:0007669"/>
    <property type="project" value="TreeGrafter"/>
</dbReference>
<feature type="domain" description="Inosine/uridine-preferring nucleoside hydrolase" evidence="3">
    <location>
        <begin position="5"/>
        <end position="307"/>
    </location>
</feature>
<dbReference type="GO" id="GO:0008477">
    <property type="term" value="F:purine nucleosidase activity"/>
    <property type="evidence" value="ECO:0007669"/>
    <property type="project" value="TreeGrafter"/>
</dbReference>
<evidence type="ECO:0000313" key="5">
    <source>
        <dbReference type="Proteomes" id="UP000095039"/>
    </source>
</evidence>
<dbReference type="RefSeq" id="WP_016962466.1">
    <property type="nucleotide sequence ID" value="NZ_AJWN02000070.1"/>
</dbReference>
<dbReference type="Pfam" id="PF01156">
    <property type="entry name" value="IU_nuc_hydro"/>
    <property type="match status" value="1"/>
</dbReference>
<comment type="caution">
    <text evidence="4">The sequence shown here is derived from an EMBL/GenBank/DDBJ whole genome shotgun (WGS) entry which is preliminary data.</text>
</comment>
<dbReference type="PANTHER" id="PTHR12304:SF4">
    <property type="entry name" value="URIDINE NUCLEOSIDASE"/>
    <property type="match status" value="1"/>
</dbReference>
<dbReference type="Gene3D" id="3.90.245.10">
    <property type="entry name" value="Ribonucleoside hydrolase-like"/>
    <property type="match status" value="1"/>
</dbReference>